<comment type="caution">
    <text evidence="1">The sequence shown here is derived from an EMBL/GenBank/DDBJ whole genome shotgun (WGS) entry which is preliminary data.</text>
</comment>
<sequence length="349" mass="38132">MIAGYRACKFDAVAVACADARAGGGRRYAQHGRAVRDGRGRGCKRGAGRLGCEGGGGGGRHVFVVAPDEEEDAEGVRETVHGAGEDDRRSRARALQDLWRLALGVGDGEVPVERKRWRGCGGGTDGGCDGYVFERLGQICAPCRWQTPCTETETKVQTCGATDIINGTTRTQATRRSMMFYTSVYLTTSRAIDKSLNPDTSTPASRVDYYQCTCVRKMIVDQPPSARHEPKPPQGVSVSQLMSGRYIDVQVVRWNLNALPLSNTNGTIKLETATTSRSNVAHTSANVNRNGPKTSKWSPPPSAWRRSGNPILNHDVNSNPRTSMWQRDASIRLKRCVEYDNDELEVDLA</sequence>
<gene>
    <name evidence="1" type="ORF">BJ138DRAFT_1103027</name>
</gene>
<protein>
    <submittedName>
        <fullName evidence="1">Uncharacterized protein</fullName>
    </submittedName>
</protein>
<organism evidence="1 2">
    <name type="scientific">Hygrophoropsis aurantiaca</name>
    <dbReference type="NCBI Taxonomy" id="72124"/>
    <lineage>
        <taxon>Eukaryota</taxon>
        <taxon>Fungi</taxon>
        <taxon>Dikarya</taxon>
        <taxon>Basidiomycota</taxon>
        <taxon>Agaricomycotina</taxon>
        <taxon>Agaricomycetes</taxon>
        <taxon>Agaricomycetidae</taxon>
        <taxon>Boletales</taxon>
        <taxon>Coniophorineae</taxon>
        <taxon>Hygrophoropsidaceae</taxon>
        <taxon>Hygrophoropsis</taxon>
    </lineage>
</organism>
<proteinExistence type="predicted"/>
<accession>A0ACB8A6Q1</accession>
<reference evidence="1" key="1">
    <citation type="journal article" date="2021" name="New Phytol.">
        <title>Evolutionary innovations through gain and loss of genes in the ectomycorrhizal Boletales.</title>
        <authorList>
            <person name="Wu G."/>
            <person name="Miyauchi S."/>
            <person name="Morin E."/>
            <person name="Kuo A."/>
            <person name="Drula E."/>
            <person name="Varga T."/>
            <person name="Kohler A."/>
            <person name="Feng B."/>
            <person name="Cao Y."/>
            <person name="Lipzen A."/>
            <person name="Daum C."/>
            <person name="Hundley H."/>
            <person name="Pangilinan J."/>
            <person name="Johnson J."/>
            <person name="Barry K."/>
            <person name="LaButti K."/>
            <person name="Ng V."/>
            <person name="Ahrendt S."/>
            <person name="Min B."/>
            <person name="Choi I.G."/>
            <person name="Park H."/>
            <person name="Plett J.M."/>
            <person name="Magnuson J."/>
            <person name="Spatafora J.W."/>
            <person name="Nagy L.G."/>
            <person name="Henrissat B."/>
            <person name="Grigoriev I.V."/>
            <person name="Yang Z.L."/>
            <person name="Xu J."/>
            <person name="Martin F.M."/>
        </authorList>
    </citation>
    <scope>NUCLEOTIDE SEQUENCE</scope>
    <source>
        <strain evidence="1">ATCC 28755</strain>
    </source>
</reference>
<dbReference type="EMBL" id="MU267784">
    <property type="protein sequence ID" value="KAH7909005.1"/>
    <property type="molecule type" value="Genomic_DNA"/>
</dbReference>
<evidence type="ECO:0000313" key="2">
    <source>
        <dbReference type="Proteomes" id="UP000790377"/>
    </source>
</evidence>
<dbReference type="Proteomes" id="UP000790377">
    <property type="component" value="Unassembled WGS sequence"/>
</dbReference>
<name>A0ACB8A6Q1_9AGAM</name>
<evidence type="ECO:0000313" key="1">
    <source>
        <dbReference type="EMBL" id="KAH7909005.1"/>
    </source>
</evidence>
<keyword evidence="2" id="KW-1185">Reference proteome</keyword>